<keyword evidence="1" id="KW-1133">Transmembrane helix</keyword>
<feature type="transmembrane region" description="Helical" evidence="1">
    <location>
        <begin position="42"/>
        <end position="67"/>
    </location>
</feature>
<feature type="transmembrane region" description="Helical" evidence="1">
    <location>
        <begin position="88"/>
        <end position="105"/>
    </location>
</feature>
<keyword evidence="4" id="KW-1185">Reference proteome</keyword>
<dbReference type="PANTHER" id="PTHR23028">
    <property type="entry name" value="ACETYLTRANSFERASE"/>
    <property type="match status" value="1"/>
</dbReference>
<keyword evidence="1" id="KW-0812">Transmembrane</keyword>
<evidence type="ECO:0000313" key="4">
    <source>
        <dbReference type="Proteomes" id="UP001424741"/>
    </source>
</evidence>
<dbReference type="PANTHER" id="PTHR23028:SF53">
    <property type="entry name" value="ACYL_TRANSF_3 DOMAIN-CONTAINING PROTEIN"/>
    <property type="match status" value="1"/>
</dbReference>
<evidence type="ECO:0000313" key="3">
    <source>
        <dbReference type="EMBL" id="GAA5497408.1"/>
    </source>
</evidence>
<evidence type="ECO:0000259" key="2">
    <source>
        <dbReference type="Pfam" id="PF01757"/>
    </source>
</evidence>
<keyword evidence="1" id="KW-0472">Membrane</keyword>
<evidence type="ECO:0000256" key="1">
    <source>
        <dbReference type="SAM" id="Phobius"/>
    </source>
</evidence>
<feature type="transmembrane region" description="Helical" evidence="1">
    <location>
        <begin position="146"/>
        <end position="162"/>
    </location>
</feature>
<feature type="transmembrane region" description="Helical" evidence="1">
    <location>
        <begin position="316"/>
        <end position="337"/>
    </location>
</feature>
<sequence length="348" mass="40100">MRFIAILLVVLFHSYVYFYPKPYPNNYTEVEGAQWISYFMAQGWFGVQVFFIISGFIITLPFAAHWIHRSRKPNIKNYLTRRFIRIEIPYFIALLLGFLILPHISSHSYQDLLPRLGASSLYAHSLIYSGELNPLLPPAWTLEIEIQFYLLAPLLALLFRISHPTLRRGTLLTLAVLSGFLPRLYTNTTMGWLDYTLAAHLPYFLLGMLMTELHLSMESPNKIGFDFIAIPLWLTLPLLLHTPSISFLIPTLLAVTMWMSMHGRALRHFLSRPWIAALGGMCYSIYLFHGAILELVKKHIVDQLIESKIEHSLHNLAPLILTASLVFLSAPLLYLCFEKPFMPKPRQK</sequence>
<dbReference type="EMBL" id="BAABRL010000014">
    <property type="protein sequence ID" value="GAA5497408.1"/>
    <property type="molecule type" value="Genomic_DNA"/>
</dbReference>
<dbReference type="InterPro" id="IPR050879">
    <property type="entry name" value="Acyltransferase_3"/>
</dbReference>
<comment type="caution">
    <text evidence="3">The sequence shown here is derived from an EMBL/GenBank/DDBJ whole genome shotgun (WGS) entry which is preliminary data.</text>
</comment>
<name>A0ABP9V417_9BACT</name>
<feature type="transmembrane region" description="Helical" evidence="1">
    <location>
        <begin position="274"/>
        <end position="296"/>
    </location>
</feature>
<proteinExistence type="predicted"/>
<organism evidence="3 4">
    <name type="scientific">Rubritalea halochordaticola</name>
    <dbReference type="NCBI Taxonomy" id="714537"/>
    <lineage>
        <taxon>Bacteria</taxon>
        <taxon>Pseudomonadati</taxon>
        <taxon>Verrucomicrobiota</taxon>
        <taxon>Verrucomicrobiia</taxon>
        <taxon>Verrucomicrobiales</taxon>
        <taxon>Rubritaleaceae</taxon>
        <taxon>Rubritalea</taxon>
    </lineage>
</organism>
<dbReference type="Proteomes" id="UP001424741">
    <property type="component" value="Unassembled WGS sequence"/>
</dbReference>
<gene>
    <name evidence="3" type="ORF">Rhal01_03604</name>
</gene>
<feature type="domain" description="Acyltransferase 3" evidence="2">
    <location>
        <begin position="1"/>
        <end position="331"/>
    </location>
</feature>
<feature type="transmembrane region" description="Helical" evidence="1">
    <location>
        <begin position="192"/>
        <end position="211"/>
    </location>
</feature>
<dbReference type="InterPro" id="IPR002656">
    <property type="entry name" value="Acyl_transf_3_dom"/>
</dbReference>
<dbReference type="Pfam" id="PF01757">
    <property type="entry name" value="Acyl_transf_3"/>
    <property type="match status" value="1"/>
</dbReference>
<protein>
    <recommendedName>
        <fullName evidence="2">Acyltransferase 3 domain-containing protein</fullName>
    </recommendedName>
</protein>
<reference evidence="3 4" key="1">
    <citation type="submission" date="2024-02" db="EMBL/GenBank/DDBJ databases">
        <title>Rubritalea halochordaticola NBRC 107102.</title>
        <authorList>
            <person name="Ichikawa N."/>
            <person name="Katano-Makiyama Y."/>
            <person name="Hidaka K."/>
        </authorList>
    </citation>
    <scope>NUCLEOTIDE SEQUENCE [LARGE SCALE GENOMIC DNA]</scope>
    <source>
        <strain evidence="3 4">NBRC 107102</strain>
    </source>
</reference>
<accession>A0ABP9V417</accession>